<protein>
    <submittedName>
        <fullName evidence="1">MORN repeat variant</fullName>
    </submittedName>
</protein>
<dbReference type="STRING" id="869213.GCA_000517085_00305"/>
<dbReference type="EMBL" id="BAMD01000038">
    <property type="protein sequence ID" value="GAF04119.1"/>
    <property type="molecule type" value="Genomic_DNA"/>
</dbReference>
<dbReference type="Gene3D" id="2.20.110.10">
    <property type="entry name" value="Histone H3 K4-specific methyltransferase SET7/9 N-terminal domain"/>
    <property type="match status" value="2"/>
</dbReference>
<reference evidence="1 2" key="1">
    <citation type="journal article" date="2014" name="Genome Announc.">
        <title>Draft Genome Sequence of Cytophaga fermentans JCM 21142T, a Facultative Anaerobe Isolated from Marine Mud.</title>
        <authorList>
            <person name="Starns D."/>
            <person name="Oshima K."/>
            <person name="Suda W."/>
            <person name="Iino T."/>
            <person name="Yuki M."/>
            <person name="Inoue J."/>
            <person name="Kitamura K."/>
            <person name="Iida T."/>
            <person name="Darby A."/>
            <person name="Hattori M."/>
            <person name="Ohkuma M."/>
        </authorList>
    </citation>
    <scope>NUCLEOTIDE SEQUENCE [LARGE SCALE GENOMIC DNA]</scope>
    <source>
        <strain evidence="1 2">JCM 21142</strain>
    </source>
</reference>
<dbReference type="eggNOG" id="COG2849">
    <property type="taxonomic scope" value="Bacteria"/>
</dbReference>
<dbReference type="Proteomes" id="UP000019402">
    <property type="component" value="Unassembled WGS sequence"/>
</dbReference>
<dbReference type="SUPFAM" id="SSF82185">
    <property type="entry name" value="Histone H3 K4-specific methyltransferase SET7/9 N-terminal domain"/>
    <property type="match status" value="2"/>
</dbReference>
<dbReference type="AlphaFoldDB" id="W7YNZ2"/>
<gene>
    <name evidence="1" type="ORF">JCM21142_72814</name>
</gene>
<sequence length="599" mass="70354">MKTKTLCAILFIFTKTIYINAQIDTLYYNSYWYETIKERAEYFRPKPVKNNDFFLINNYFISGELEMSAQSSSIEEDIFEGEVRWYYKSGKLKETANYKNGLMEGYVCQYDSTGQLLAKCLYKDNKAYHGIYYTQKKDISVFSHIKNGISTLDEITDINAQGKAKIMVELLNDHYQQKIFNIKGEYIGKGEFDQDGHKKNGIFADIMFRPMQIFSLEYVTEGKVDSTCYFYRNGLIKQITKGEGDNKTDTYFDQSGKQMGTLHYKGKYPYEGLKLEFPVNMHVYCDHVSRYMKYKNGYLHGQYIEYHTNGLPREVGQYTEGDKDGLFKYYDEQGNLYCEGWFKKGKKMNGEFGSYTNYLDKKIYKDGTFIEGYTHHKNGVLKEHVIIDSLRLYYDKQGNEIARSSDKNNRVYNGTSARFRNNGNIDSKNFYRNGRLFKTLKYRKYDGSLKLEYYYEDGRKTKGIAYYSSGEIFAKIESPNSNLEKWTYFSKEGHVIAIFEKRDHVKNGDLYDFDNDIIDNITRYRNDTVVYKKQFTSGGNVLYEADFNGSVKYYNKWGKVIAQGSYRDGQPYDGTFYTYDHDLHVKKIFHMKNGVKKNL</sequence>
<dbReference type="Gene3D" id="3.90.930.1">
    <property type="match status" value="1"/>
</dbReference>
<name>W7YNZ2_9BACT</name>
<keyword evidence="2" id="KW-1185">Reference proteome</keyword>
<dbReference type="RefSeq" id="WP_027470371.1">
    <property type="nucleotide sequence ID" value="NZ_BAMD01000038.1"/>
</dbReference>
<dbReference type="InterPro" id="IPR011652">
    <property type="entry name" value="MORN_2"/>
</dbReference>
<dbReference type="OrthoDB" id="1467310at2"/>
<evidence type="ECO:0000313" key="1">
    <source>
        <dbReference type="EMBL" id="GAF04119.1"/>
    </source>
</evidence>
<evidence type="ECO:0000313" key="2">
    <source>
        <dbReference type="Proteomes" id="UP000019402"/>
    </source>
</evidence>
<proteinExistence type="predicted"/>
<comment type="caution">
    <text evidence="1">The sequence shown here is derived from an EMBL/GenBank/DDBJ whole genome shotgun (WGS) entry which is preliminary data.</text>
</comment>
<dbReference type="Pfam" id="PF07661">
    <property type="entry name" value="MORN_2"/>
    <property type="match status" value="3"/>
</dbReference>
<accession>W7YNZ2</accession>
<organism evidence="1 2">
    <name type="scientific">Saccharicrinis fermentans DSM 9555 = JCM 21142</name>
    <dbReference type="NCBI Taxonomy" id="869213"/>
    <lineage>
        <taxon>Bacteria</taxon>
        <taxon>Pseudomonadati</taxon>
        <taxon>Bacteroidota</taxon>
        <taxon>Bacteroidia</taxon>
        <taxon>Marinilabiliales</taxon>
        <taxon>Marinilabiliaceae</taxon>
        <taxon>Saccharicrinis</taxon>
    </lineage>
</organism>